<protein>
    <submittedName>
        <fullName evidence="1">BnaC04g05960D protein</fullName>
    </submittedName>
</protein>
<reference evidence="1 2" key="1">
    <citation type="journal article" date="2014" name="Science">
        <title>Plant genetics. Early allopolyploid evolution in the post-Neolithic Brassica napus oilseed genome.</title>
        <authorList>
            <person name="Chalhoub B."/>
            <person name="Denoeud F."/>
            <person name="Liu S."/>
            <person name="Parkin I.A."/>
            <person name="Tang H."/>
            <person name="Wang X."/>
            <person name="Chiquet J."/>
            <person name="Belcram H."/>
            <person name="Tong C."/>
            <person name="Samans B."/>
            <person name="Correa M."/>
            <person name="Da Silva C."/>
            <person name="Just J."/>
            <person name="Falentin C."/>
            <person name="Koh C.S."/>
            <person name="Le Clainche I."/>
            <person name="Bernard M."/>
            <person name="Bento P."/>
            <person name="Noel B."/>
            <person name="Labadie K."/>
            <person name="Alberti A."/>
            <person name="Charles M."/>
            <person name="Arnaud D."/>
            <person name="Guo H."/>
            <person name="Daviaud C."/>
            <person name="Alamery S."/>
            <person name="Jabbari K."/>
            <person name="Zhao M."/>
            <person name="Edger P.P."/>
            <person name="Chelaifa H."/>
            <person name="Tack D."/>
            <person name="Lassalle G."/>
            <person name="Mestiri I."/>
            <person name="Schnel N."/>
            <person name="Le Paslier M.C."/>
            <person name="Fan G."/>
            <person name="Renault V."/>
            <person name="Bayer P.E."/>
            <person name="Golicz A.A."/>
            <person name="Manoli S."/>
            <person name="Lee T.H."/>
            <person name="Thi V.H."/>
            <person name="Chalabi S."/>
            <person name="Hu Q."/>
            <person name="Fan C."/>
            <person name="Tollenaere R."/>
            <person name="Lu Y."/>
            <person name="Battail C."/>
            <person name="Shen J."/>
            <person name="Sidebottom C.H."/>
            <person name="Wang X."/>
            <person name="Canaguier A."/>
            <person name="Chauveau A."/>
            <person name="Berard A."/>
            <person name="Deniot G."/>
            <person name="Guan M."/>
            <person name="Liu Z."/>
            <person name="Sun F."/>
            <person name="Lim Y.P."/>
            <person name="Lyons E."/>
            <person name="Town C.D."/>
            <person name="Bancroft I."/>
            <person name="Wang X."/>
            <person name="Meng J."/>
            <person name="Ma J."/>
            <person name="Pires J.C."/>
            <person name="King G.J."/>
            <person name="Brunel D."/>
            <person name="Delourme R."/>
            <person name="Renard M."/>
            <person name="Aury J.M."/>
            <person name="Adams K.L."/>
            <person name="Batley J."/>
            <person name="Snowdon R.J."/>
            <person name="Tost J."/>
            <person name="Edwards D."/>
            <person name="Zhou Y."/>
            <person name="Hua W."/>
            <person name="Sharpe A.G."/>
            <person name="Paterson A.H."/>
            <person name="Guan C."/>
            <person name="Wincker P."/>
        </authorList>
    </citation>
    <scope>NUCLEOTIDE SEQUENCE [LARGE SCALE GENOMIC DNA]</scope>
    <source>
        <strain evidence="2">cv. Darmor-bzh</strain>
    </source>
</reference>
<name>A0A078G766_BRANA</name>
<evidence type="ECO:0000313" key="2">
    <source>
        <dbReference type="Proteomes" id="UP000028999"/>
    </source>
</evidence>
<accession>A0A078G766</accession>
<gene>
    <name evidence="1" type="primary">BnaC04g05960D</name>
    <name evidence="1" type="ORF">GSBRNA2T00012526001</name>
</gene>
<dbReference type="Gramene" id="CDY20448">
    <property type="protein sequence ID" value="CDY20448"/>
    <property type="gene ID" value="GSBRNA2T00012526001"/>
</dbReference>
<dbReference type="AlphaFoldDB" id="A0A078G766"/>
<organism evidence="1 2">
    <name type="scientific">Brassica napus</name>
    <name type="common">Rape</name>
    <dbReference type="NCBI Taxonomy" id="3708"/>
    <lineage>
        <taxon>Eukaryota</taxon>
        <taxon>Viridiplantae</taxon>
        <taxon>Streptophyta</taxon>
        <taxon>Embryophyta</taxon>
        <taxon>Tracheophyta</taxon>
        <taxon>Spermatophyta</taxon>
        <taxon>Magnoliopsida</taxon>
        <taxon>eudicotyledons</taxon>
        <taxon>Gunneridae</taxon>
        <taxon>Pentapetalae</taxon>
        <taxon>rosids</taxon>
        <taxon>malvids</taxon>
        <taxon>Brassicales</taxon>
        <taxon>Brassicaceae</taxon>
        <taxon>Brassiceae</taxon>
        <taxon>Brassica</taxon>
    </lineage>
</organism>
<dbReference type="Proteomes" id="UP000028999">
    <property type="component" value="Unassembled WGS sequence"/>
</dbReference>
<dbReference type="PaxDb" id="3708-A0A078G766"/>
<evidence type="ECO:0000313" key="1">
    <source>
        <dbReference type="EMBL" id="CDY20448.1"/>
    </source>
</evidence>
<dbReference type="EMBL" id="LK032108">
    <property type="protein sequence ID" value="CDY20448.1"/>
    <property type="molecule type" value="Genomic_DNA"/>
</dbReference>
<proteinExistence type="predicted"/>
<sequence length="60" mass="6960">MKYFKNHKSRSKAGPEILGAVDDLVKVLIKMFSYKFGNLFDIILGVYVNTVFSKKNRVYK</sequence>
<keyword evidence="2" id="KW-1185">Reference proteome</keyword>